<dbReference type="InterPro" id="IPR001796">
    <property type="entry name" value="DHFR_dom"/>
</dbReference>
<dbReference type="PANTHER" id="PTHR48069">
    <property type="entry name" value="DIHYDROFOLATE REDUCTASE"/>
    <property type="match status" value="1"/>
</dbReference>
<dbReference type="Gene3D" id="3.40.430.10">
    <property type="entry name" value="Dihydrofolate Reductase, subunit A"/>
    <property type="match status" value="1"/>
</dbReference>
<dbReference type="eggNOG" id="COG0262">
    <property type="taxonomic scope" value="Bacteria"/>
</dbReference>
<dbReference type="InterPro" id="IPR024072">
    <property type="entry name" value="DHFR-like_dom_sf"/>
</dbReference>
<organism evidence="10 11">
    <name type="scientific">Photobacterium profundum (strain SS9)</name>
    <dbReference type="NCBI Taxonomy" id="298386"/>
    <lineage>
        <taxon>Bacteria</taxon>
        <taxon>Pseudomonadati</taxon>
        <taxon>Pseudomonadota</taxon>
        <taxon>Gammaproteobacteria</taxon>
        <taxon>Vibrionales</taxon>
        <taxon>Vibrionaceae</taxon>
        <taxon>Photobacterium</taxon>
    </lineage>
</organism>
<dbReference type="PANTHER" id="PTHR48069:SF3">
    <property type="entry name" value="DIHYDROFOLATE REDUCTASE"/>
    <property type="match status" value="1"/>
</dbReference>
<evidence type="ECO:0000256" key="6">
    <source>
        <dbReference type="ARBA" id="ARBA00023002"/>
    </source>
</evidence>
<evidence type="ECO:0000256" key="2">
    <source>
        <dbReference type="ARBA" id="ARBA00009539"/>
    </source>
</evidence>
<dbReference type="InterPro" id="IPR012259">
    <property type="entry name" value="DHFR"/>
</dbReference>
<dbReference type="KEGG" id="ppr:PBPRA0399"/>
<dbReference type="GO" id="GO:0004146">
    <property type="term" value="F:dihydrofolate reductase activity"/>
    <property type="evidence" value="ECO:0007669"/>
    <property type="project" value="UniProtKB-EC"/>
</dbReference>
<evidence type="ECO:0000313" key="11">
    <source>
        <dbReference type="Proteomes" id="UP000000593"/>
    </source>
</evidence>
<sequence>MGLDDRKRSEGCIYCGCFGYWTGNAWAIVLSSPVSGINLSIPKLAWVYGCYLRRYEVKISMIAAMAKDRVIGKDNAMPWHLPADFAWFKKSTLGKPIVMGRKTFESIGRPLPGRLNIVISRNPEFSVEGVTVVADIEAAKHAAGDIGELMVIGGGSIYEACLPSADRLYLTFIDLDVDGDTCFPDWGEGWIKSYTEHYSADEKNAHDMQFVILERNVDLT</sequence>
<keyword evidence="4" id="KW-0554">One-carbon metabolism</keyword>
<dbReference type="EC" id="1.5.1.3" evidence="3"/>
<comment type="function">
    <text evidence="7">Key enzyme in folate metabolism. Catalyzes an essential reaction for de novo glycine and purine synthesis, and for DNA precursor synthesis.</text>
</comment>
<dbReference type="UniPathway" id="UPA00077">
    <property type="reaction ID" value="UER00158"/>
</dbReference>
<dbReference type="PROSITE" id="PS00075">
    <property type="entry name" value="DHFR_1"/>
    <property type="match status" value="1"/>
</dbReference>
<dbReference type="STRING" id="298386.PBPRA0399"/>
<dbReference type="EMBL" id="CR378664">
    <property type="protein sequence ID" value="CAG18831.1"/>
    <property type="molecule type" value="Genomic_DNA"/>
</dbReference>
<dbReference type="CDD" id="cd00209">
    <property type="entry name" value="DHFR"/>
    <property type="match status" value="1"/>
</dbReference>
<dbReference type="GO" id="GO:0070401">
    <property type="term" value="F:NADP+ binding"/>
    <property type="evidence" value="ECO:0007669"/>
    <property type="project" value="UniProtKB-ARBA"/>
</dbReference>
<evidence type="ECO:0000259" key="9">
    <source>
        <dbReference type="PROSITE" id="PS51330"/>
    </source>
</evidence>
<reference evidence="11" key="1">
    <citation type="journal article" date="2005" name="Science">
        <title>Life at depth: Photobacterium profundum genome sequence and expression analysis.</title>
        <authorList>
            <person name="Vezzi A."/>
            <person name="Campanaro S."/>
            <person name="D'Angelo M."/>
            <person name="Simonato F."/>
            <person name="Vitulo N."/>
            <person name="Lauro F.M."/>
            <person name="Cestaro A."/>
            <person name="Malacrida G."/>
            <person name="Simionati B."/>
            <person name="Cannata N."/>
            <person name="Romualdi C."/>
            <person name="Bartlett D.H."/>
            <person name="Valle G."/>
        </authorList>
    </citation>
    <scope>NUCLEOTIDE SEQUENCE [LARGE SCALE GENOMIC DNA]</scope>
    <source>
        <strain evidence="11">ATCC BAA-1253 / SS9</strain>
    </source>
</reference>
<gene>
    <name evidence="10" type="primary">STM0087</name>
    <name evidence="10" type="ordered locus">PBPRA0399</name>
</gene>
<dbReference type="FunFam" id="3.40.430.10:FF:000001">
    <property type="entry name" value="Dihydrofolate reductase"/>
    <property type="match status" value="1"/>
</dbReference>
<dbReference type="PRINTS" id="PR00070">
    <property type="entry name" value="DHFR"/>
</dbReference>
<dbReference type="PROSITE" id="PS51330">
    <property type="entry name" value="DHFR_2"/>
    <property type="match status" value="1"/>
</dbReference>
<evidence type="ECO:0000256" key="3">
    <source>
        <dbReference type="ARBA" id="ARBA00012856"/>
    </source>
</evidence>
<evidence type="ECO:0000256" key="1">
    <source>
        <dbReference type="ARBA" id="ARBA00004903"/>
    </source>
</evidence>
<dbReference type="Proteomes" id="UP000000593">
    <property type="component" value="Chromosome 1"/>
</dbReference>
<name>Q6LV44_PHOPR</name>
<keyword evidence="5" id="KW-0521">NADP</keyword>
<proteinExistence type="inferred from homology"/>
<dbReference type="HOGENOM" id="CLU_043966_5_1_6"/>
<dbReference type="GO" id="GO:0046654">
    <property type="term" value="P:tetrahydrofolate biosynthetic process"/>
    <property type="evidence" value="ECO:0007669"/>
    <property type="project" value="UniProtKB-UniPathway"/>
</dbReference>
<protein>
    <recommendedName>
        <fullName evidence="3">dihydrofolate reductase</fullName>
        <ecNumber evidence="3">1.5.1.3</ecNumber>
    </recommendedName>
</protein>
<dbReference type="InterPro" id="IPR017925">
    <property type="entry name" value="DHFR_CS"/>
</dbReference>
<evidence type="ECO:0000256" key="5">
    <source>
        <dbReference type="ARBA" id="ARBA00022857"/>
    </source>
</evidence>
<evidence type="ECO:0000256" key="7">
    <source>
        <dbReference type="ARBA" id="ARBA00025067"/>
    </source>
</evidence>
<comment type="similarity">
    <text evidence="2 8">Belongs to the dihydrofolate reductase family.</text>
</comment>
<dbReference type="GO" id="GO:0046655">
    <property type="term" value="P:folic acid metabolic process"/>
    <property type="evidence" value="ECO:0007669"/>
    <property type="project" value="TreeGrafter"/>
</dbReference>
<accession>Q6LV44</accession>
<evidence type="ECO:0000256" key="8">
    <source>
        <dbReference type="RuleBase" id="RU004474"/>
    </source>
</evidence>
<dbReference type="AlphaFoldDB" id="Q6LV44"/>
<dbReference type="NCBIfam" id="NF008037">
    <property type="entry name" value="PRK10769.1"/>
    <property type="match status" value="1"/>
</dbReference>
<evidence type="ECO:0000313" key="10">
    <source>
        <dbReference type="EMBL" id="CAG18831.1"/>
    </source>
</evidence>
<keyword evidence="11" id="KW-1185">Reference proteome</keyword>
<dbReference type="GO" id="GO:0046452">
    <property type="term" value="P:dihydrofolate metabolic process"/>
    <property type="evidence" value="ECO:0007669"/>
    <property type="project" value="TreeGrafter"/>
</dbReference>
<dbReference type="GO" id="GO:0005829">
    <property type="term" value="C:cytosol"/>
    <property type="evidence" value="ECO:0007669"/>
    <property type="project" value="TreeGrafter"/>
</dbReference>
<keyword evidence="6" id="KW-0560">Oxidoreductase</keyword>
<dbReference type="GO" id="GO:0006730">
    <property type="term" value="P:one-carbon metabolic process"/>
    <property type="evidence" value="ECO:0007669"/>
    <property type="project" value="UniProtKB-KW"/>
</dbReference>
<dbReference type="Pfam" id="PF00186">
    <property type="entry name" value="DHFR_1"/>
    <property type="match status" value="1"/>
</dbReference>
<feature type="domain" description="DHFR" evidence="9">
    <location>
        <begin position="58"/>
        <end position="215"/>
    </location>
</feature>
<dbReference type="SUPFAM" id="SSF53597">
    <property type="entry name" value="Dihydrofolate reductase-like"/>
    <property type="match status" value="1"/>
</dbReference>
<comment type="pathway">
    <text evidence="1">Cofactor biosynthesis; tetrahydrofolate biosynthesis; 5,6,7,8-tetrahydrofolate from 7,8-dihydrofolate: step 1/1.</text>
</comment>
<evidence type="ECO:0000256" key="4">
    <source>
        <dbReference type="ARBA" id="ARBA00022563"/>
    </source>
</evidence>